<dbReference type="InterPro" id="IPR000944">
    <property type="entry name" value="Tscrpt_reg_Rrf2"/>
</dbReference>
<dbReference type="Proteomes" id="UP000019760">
    <property type="component" value="Unassembled WGS sequence"/>
</dbReference>
<dbReference type="EMBL" id="BAND01000060">
    <property type="protein sequence ID" value="GAJ29427.1"/>
    <property type="molecule type" value="Genomic_DNA"/>
</dbReference>
<dbReference type="SUPFAM" id="SSF46785">
    <property type="entry name" value="Winged helix' DNA-binding domain"/>
    <property type="match status" value="1"/>
</dbReference>
<organism evidence="1 2">
    <name type="scientific">Acidomonas methanolica NBRC 104435</name>
    <dbReference type="NCBI Taxonomy" id="1231351"/>
    <lineage>
        <taxon>Bacteria</taxon>
        <taxon>Pseudomonadati</taxon>
        <taxon>Pseudomonadota</taxon>
        <taxon>Alphaproteobacteria</taxon>
        <taxon>Acetobacterales</taxon>
        <taxon>Acetobacteraceae</taxon>
        <taxon>Acidomonas</taxon>
    </lineage>
</organism>
<dbReference type="PROSITE" id="PS01332">
    <property type="entry name" value="HTH_RRF2_1"/>
    <property type="match status" value="1"/>
</dbReference>
<dbReference type="NCBIfam" id="TIGR02944">
    <property type="entry name" value="suf_reg_Xantho"/>
    <property type="match status" value="1"/>
</dbReference>
<name>A0A023D5K9_ACIMT</name>
<dbReference type="PROSITE" id="PS51197">
    <property type="entry name" value="HTH_RRF2_2"/>
    <property type="match status" value="1"/>
</dbReference>
<dbReference type="OrthoDB" id="9808360at2"/>
<dbReference type="InterPro" id="IPR036390">
    <property type="entry name" value="WH_DNA-bd_sf"/>
</dbReference>
<sequence>MLRLSRLADYATVLLVQLGRHEGLATATTLSAETGVPEPTVAKLLKGLAADGLVMSHRGARGGYRLGRPLTEISVAAVIESVDGPIAITTCVEGKSCDASSLCVLSGQWDAVNEAIFETLNGISLARMGQGRGMISARAHAPAIAEGNL</sequence>
<dbReference type="PANTHER" id="PTHR33221">
    <property type="entry name" value="WINGED HELIX-TURN-HELIX TRANSCRIPTIONAL REGULATOR, RRF2 FAMILY"/>
    <property type="match status" value="1"/>
</dbReference>
<accession>A0A023D5K9</accession>
<proteinExistence type="predicted"/>
<keyword evidence="2" id="KW-1185">Reference proteome</keyword>
<dbReference type="NCBIfam" id="TIGR00738">
    <property type="entry name" value="rrf2_super"/>
    <property type="match status" value="1"/>
</dbReference>
<dbReference type="AlphaFoldDB" id="A0A023D5K9"/>
<evidence type="ECO:0000313" key="2">
    <source>
        <dbReference type="Proteomes" id="UP000019760"/>
    </source>
</evidence>
<reference evidence="2" key="1">
    <citation type="journal article" date="2014" name="FEMS Microbiol. Lett.">
        <title>Draft Genomic DNA Sequence of the Facultatively Methylotrophic Bacterium Acidomonas methanolica type strain MB58.</title>
        <authorList>
            <person name="Higashiura N."/>
            <person name="Hadano H."/>
            <person name="Hirakawa H."/>
            <person name="Matsutani M."/>
            <person name="Takabe S."/>
            <person name="Matsushita K."/>
            <person name="Azuma Y."/>
        </authorList>
    </citation>
    <scope>NUCLEOTIDE SEQUENCE [LARGE SCALE GENOMIC DNA]</scope>
    <source>
        <strain evidence="2">MB58</strain>
    </source>
</reference>
<dbReference type="Gene3D" id="1.10.10.10">
    <property type="entry name" value="Winged helix-like DNA-binding domain superfamily/Winged helix DNA-binding domain"/>
    <property type="match status" value="1"/>
</dbReference>
<dbReference type="Pfam" id="PF02082">
    <property type="entry name" value="Rrf2"/>
    <property type="match status" value="1"/>
</dbReference>
<dbReference type="InterPro" id="IPR036388">
    <property type="entry name" value="WH-like_DNA-bd_sf"/>
</dbReference>
<comment type="caution">
    <text evidence="1">The sequence shown here is derived from an EMBL/GenBank/DDBJ whole genome shotgun (WGS) entry which is preliminary data.</text>
</comment>
<evidence type="ECO:0000313" key="1">
    <source>
        <dbReference type="EMBL" id="GAJ29427.1"/>
    </source>
</evidence>
<dbReference type="RefSeq" id="WP_042059258.1">
    <property type="nucleotide sequence ID" value="NZ_BAND01000060.1"/>
</dbReference>
<protein>
    <submittedName>
        <fullName evidence="1">Transcriptional regulator BadM/Rrf30</fullName>
    </submittedName>
</protein>
<reference evidence="1 2" key="2">
    <citation type="journal article" date="2014" name="FEMS Microbiol. Lett.">
        <title>Draft genomic DNA sequence of the facultatively methylotrophic bacterium Acidomonas methanolica type strain MB58.</title>
        <authorList>
            <person name="Higashiura N."/>
            <person name="Hadano H."/>
            <person name="Hirakawa H."/>
            <person name="Matsutani M."/>
            <person name="Takabe S."/>
            <person name="Matsushita K."/>
            <person name="Azuma Y."/>
        </authorList>
    </citation>
    <scope>NUCLEOTIDE SEQUENCE [LARGE SCALE GENOMIC DNA]</scope>
    <source>
        <strain evidence="1 2">MB58</strain>
    </source>
</reference>
<dbReference type="GO" id="GO:0003700">
    <property type="term" value="F:DNA-binding transcription factor activity"/>
    <property type="evidence" value="ECO:0007669"/>
    <property type="project" value="TreeGrafter"/>
</dbReference>
<dbReference type="InterPro" id="IPR030489">
    <property type="entry name" value="TR_Rrf2-type_CS"/>
</dbReference>
<dbReference type="PANTHER" id="PTHR33221:SF2">
    <property type="entry name" value="TRANSCRIPTIONAL REGULATOR"/>
    <property type="match status" value="1"/>
</dbReference>
<dbReference type="GO" id="GO:0005829">
    <property type="term" value="C:cytosol"/>
    <property type="evidence" value="ECO:0007669"/>
    <property type="project" value="TreeGrafter"/>
</dbReference>
<dbReference type="InterPro" id="IPR014290">
    <property type="entry name" value="SUF_FeS_clus_asmbl_reg"/>
</dbReference>
<gene>
    <name evidence="1" type="ORF">Amme_060_063</name>
</gene>